<sequence>EISGEDICSNPEVSNPGYNMRITCSCLRMIRSFRRSALIRSFCEGSGELAAEGVEREVQLLHHPHATSHRGKTVGTLEFSVLHPPRILEHCIHGIAHD</sequence>
<dbReference type="EMBL" id="JASCZI010244827">
    <property type="protein sequence ID" value="MED6214388.1"/>
    <property type="molecule type" value="Genomic_DNA"/>
</dbReference>
<comment type="caution">
    <text evidence="1">The sequence shown here is derived from an EMBL/GenBank/DDBJ whole genome shotgun (WGS) entry which is preliminary data.</text>
</comment>
<feature type="non-terminal residue" evidence="1">
    <location>
        <position position="1"/>
    </location>
</feature>
<protein>
    <submittedName>
        <fullName evidence="1">Uncharacterized protein</fullName>
    </submittedName>
</protein>
<evidence type="ECO:0000313" key="1">
    <source>
        <dbReference type="EMBL" id="MED6214388.1"/>
    </source>
</evidence>
<reference evidence="1 2" key="1">
    <citation type="journal article" date="2023" name="Plants (Basel)">
        <title>Bridging the Gap: Combining Genomics and Transcriptomics Approaches to Understand Stylosanthes scabra, an Orphan Legume from the Brazilian Caatinga.</title>
        <authorList>
            <person name="Ferreira-Neto J.R.C."/>
            <person name="da Silva M.D."/>
            <person name="Binneck E."/>
            <person name="de Melo N.F."/>
            <person name="da Silva R.H."/>
            <person name="de Melo A.L.T.M."/>
            <person name="Pandolfi V."/>
            <person name="Bustamante F.O."/>
            <person name="Brasileiro-Vidal A.C."/>
            <person name="Benko-Iseppon A.M."/>
        </authorList>
    </citation>
    <scope>NUCLEOTIDE SEQUENCE [LARGE SCALE GENOMIC DNA]</scope>
    <source>
        <tissue evidence="1">Leaves</tissue>
    </source>
</reference>
<keyword evidence="2" id="KW-1185">Reference proteome</keyword>
<evidence type="ECO:0000313" key="2">
    <source>
        <dbReference type="Proteomes" id="UP001341840"/>
    </source>
</evidence>
<proteinExistence type="predicted"/>
<gene>
    <name evidence="1" type="ORF">PIB30_102517</name>
</gene>
<name>A0ABU6Z0R0_9FABA</name>
<accession>A0ABU6Z0R0</accession>
<dbReference type="Proteomes" id="UP001341840">
    <property type="component" value="Unassembled WGS sequence"/>
</dbReference>
<organism evidence="1 2">
    <name type="scientific">Stylosanthes scabra</name>
    <dbReference type="NCBI Taxonomy" id="79078"/>
    <lineage>
        <taxon>Eukaryota</taxon>
        <taxon>Viridiplantae</taxon>
        <taxon>Streptophyta</taxon>
        <taxon>Embryophyta</taxon>
        <taxon>Tracheophyta</taxon>
        <taxon>Spermatophyta</taxon>
        <taxon>Magnoliopsida</taxon>
        <taxon>eudicotyledons</taxon>
        <taxon>Gunneridae</taxon>
        <taxon>Pentapetalae</taxon>
        <taxon>rosids</taxon>
        <taxon>fabids</taxon>
        <taxon>Fabales</taxon>
        <taxon>Fabaceae</taxon>
        <taxon>Papilionoideae</taxon>
        <taxon>50 kb inversion clade</taxon>
        <taxon>dalbergioids sensu lato</taxon>
        <taxon>Dalbergieae</taxon>
        <taxon>Pterocarpus clade</taxon>
        <taxon>Stylosanthes</taxon>
    </lineage>
</organism>